<evidence type="ECO:0000256" key="3">
    <source>
        <dbReference type="ARBA" id="ARBA00022519"/>
    </source>
</evidence>
<keyword evidence="2" id="KW-1003">Cell membrane</keyword>
<accession>A0A1V6CBY5</accession>
<dbReference type="Pfam" id="PF03279">
    <property type="entry name" value="Lip_A_acyltrans"/>
    <property type="match status" value="1"/>
</dbReference>
<dbReference type="CDD" id="cd07984">
    <property type="entry name" value="LPLAT_LABLAT-like"/>
    <property type="match status" value="1"/>
</dbReference>
<evidence type="ECO:0000313" key="7">
    <source>
        <dbReference type="EMBL" id="OQB74386.1"/>
    </source>
</evidence>
<protein>
    <submittedName>
        <fullName evidence="7">Phosphatidylinositol mannoside acyltransferase</fullName>
        <ecNumber evidence="7">2.3.1.-</ecNumber>
    </submittedName>
</protein>
<dbReference type="PANTHER" id="PTHR30606">
    <property type="entry name" value="LIPID A BIOSYNTHESIS LAUROYL ACYLTRANSFERASE"/>
    <property type="match status" value="1"/>
</dbReference>
<sequence length="295" mass="34456">MEYLIYRFFCFLGVHLPDWLAYFIGSSIAEVRYYITPNLRKTITENLRQVLKYKAYIENIPFDEKILHTYVKRTYRNFGIYMVEFFQIPKWNEKLVKEKVRVIGIDNLDRALSKSKGAIVITAHLGNWELAGIVTSLLGYNLSAVALPFRSDRIATIFIKRRRTKGVNVILTGSNPKEYIRALKKNSVIAILGDRIFTEKGIPINFMGKQTYLPRGPATLALRLNAPYLPGFLLREKKGRYALVFDKEIEIPDTEDYQEKIRVLVERSARILEKFIIKYPDQWLNFSRMWNGEQA</sequence>
<evidence type="ECO:0000256" key="5">
    <source>
        <dbReference type="ARBA" id="ARBA00023136"/>
    </source>
</evidence>
<keyword evidence="3" id="KW-0997">Cell inner membrane</keyword>
<dbReference type="Proteomes" id="UP000485562">
    <property type="component" value="Unassembled WGS sequence"/>
</dbReference>
<dbReference type="GO" id="GO:0005886">
    <property type="term" value="C:plasma membrane"/>
    <property type="evidence" value="ECO:0007669"/>
    <property type="project" value="UniProtKB-SubCell"/>
</dbReference>
<dbReference type="AlphaFoldDB" id="A0A1V6CBY5"/>
<keyword evidence="6 7" id="KW-0012">Acyltransferase</keyword>
<keyword evidence="4 7" id="KW-0808">Transferase</keyword>
<proteinExistence type="predicted"/>
<dbReference type="InterPro" id="IPR004960">
    <property type="entry name" value="LipA_acyltrans"/>
</dbReference>
<comment type="subcellular location">
    <subcellularLocation>
        <location evidence="1">Cell inner membrane</location>
    </subcellularLocation>
</comment>
<reference evidence="7" key="1">
    <citation type="submission" date="2017-02" db="EMBL/GenBank/DDBJ databases">
        <title>Delving into the versatile metabolic prowess of the omnipresent phylum Bacteroidetes.</title>
        <authorList>
            <person name="Nobu M.K."/>
            <person name="Mei R."/>
            <person name="Narihiro T."/>
            <person name="Kuroda K."/>
            <person name="Liu W.-T."/>
        </authorList>
    </citation>
    <scope>NUCLEOTIDE SEQUENCE</scope>
    <source>
        <strain evidence="7">ADurb.Bin131</strain>
    </source>
</reference>
<dbReference type="EMBL" id="MWDQ01000042">
    <property type="protein sequence ID" value="OQB74386.1"/>
    <property type="molecule type" value="Genomic_DNA"/>
</dbReference>
<evidence type="ECO:0000256" key="1">
    <source>
        <dbReference type="ARBA" id="ARBA00004533"/>
    </source>
</evidence>
<comment type="caution">
    <text evidence="7">The sequence shown here is derived from an EMBL/GenBank/DDBJ whole genome shotgun (WGS) entry which is preliminary data.</text>
</comment>
<evidence type="ECO:0000256" key="6">
    <source>
        <dbReference type="ARBA" id="ARBA00023315"/>
    </source>
</evidence>
<dbReference type="GO" id="GO:0009247">
    <property type="term" value="P:glycolipid biosynthetic process"/>
    <property type="evidence" value="ECO:0007669"/>
    <property type="project" value="UniProtKB-ARBA"/>
</dbReference>
<dbReference type="EC" id="2.3.1.-" evidence="7"/>
<evidence type="ECO:0000256" key="4">
    <source>
        <dbReference type="ARBA" id="ARBA00022679"/>
    </source>
</evidence>
<dbReference type="GO" id="GO:0016746">
    <property type="term" value="F:acyltransferase activity"/>
    <property type="evidence" value="ECO:0007669"/>
    <property type="project" value="UniProtKB-KW"/>
</dbReference>
<gene>
    <name evidence="7" type="ORF">BWX89_00559</name>
</gene>
<keyword evidence="5" id="KW-0472">Membrane</keyword>
<dbReference type="PANTHER" id="PTHR30606:SF10">
    <property type="entry name" value="PHOSPHATIDYLINOSITOL MANNOSIDE ACYLTRANSFERASE"/>
    <property type="match status" value="1"/>
</dbReference>
<organism evidence="7">
    <name type="scientific">candidate division TA06 bacterium ADurb.Bin131</name>
    <dbReference type="NCBI Taxonomy" id="1852827"/>
    <lineage>
        <taxon>Bacteria</taxon>
        <taxon>Bacteria division TA06</taxon>
    </lineage>
</organism>
<evidence type="ECO:0000256" key="2">
    <source>
        <dbReference type="ARBA" id="ARBA00022475"/>
    </source>
</evidence>
<name>A0A1V6CBY5_UNCT6</name>